<reference evidence="4 5" key="1">
    <citation type="submission" date="2019-04" db="EMBL/GenBank/DDBJ databases">
        <title>Streptomyces oryziradicis sp. nov., a novel actinomycete isolated from rhizosphere soil of rice (Oryza sativa L.).</title>
        <authorList>
            <person name="Li C."/>
        </authorList>
    </citation>
    <scope>NUCLEOTIDE SEQUENCE [LARGE SCALE GENOMIC DNA]</scope>
    <source>
        <strain evidence="4 5">NEAU-C40</strain>
    </source>
</reference>
<feature type="domain" description="ANTAR" evidence="3">
    <location>
        <begin position="152"/>
        <end position="213"/>
    </location>
</feature>
<evidence type="ECO:0000313" key="4">
    <source>
        <dbReference type="EMBL" id="TKA13099.1"/>
    </source>
</evidence>
<dbReference type="GO" id="GO:0003723">
    <property type="term" value="F:RNA binding"/>
    <property type="evidence" value="ECO:0007669"/>
    <property type="project" value="InterPro"/>
</dbReference>
<dbReference type="InterPro" id="IPR036388">
    <property type="entry name" value="WH-like_DNA-bd_sf"/>
</dbReference>
<dbReference type="SMART" id="SM01012">
    <property type="entry name" value="ANTAR"/>
    <property type="match status" value="1"/>
</dbReference>
<dbReference type="Gene3D" id="3.30.450.40">
    <property type="match status" value="1"/>
</dbReference>
<dbReference type="AlphaFoldDB" id="A0A4V5N0R8"/>
<sequence length="234" mass="24650">MAEILALLHRRDRSHTAVASAAALGVDSIAASLAVSGSASELVWCSGDLSVRFEDAQFTLGEGPGPDALRSGELVAAPDLARIRPDRWPVLAQTLEGLPVRAVFCFPLGLGAIRVGVLTALRRSSGPMSEQQATDALALSAVLTALFLGGDGRLLDSWAPAESTRVLQRAVVHQATGMITVQLDVPFPEALLRLRASAYSSGRPINDVAHDVVARRLRFHVAMNGPNPPGNPRG</sequence>
<keyword evidence="1" id="KW-0805">Transcription regulation</keyword>
<dbReference type="Proteomes" id="UP000305778">
    <property type="component" value="Unassembled WGS sequence"/>
</dbReference>
<keyword evidence="2" id="KW-0804">Transcription</keyword>
<dbReference type="Gene3D" id="1.10.10.10">
    <property type="entry name" value="Winged helix-like DNA-binding domain superfamily/Winged helix DNA-binding domain"/>
    <property type="match status" value="1"/>
</dbReference>
<evidence type="ECO:0000259" key="3">
    <source>
        <dbReference type="PROSITE" id="PS50921"/>
    </source>
</evidence>
<gene>
    <name evidence="4" type="ORF">FCI23_03730</name>
</gene>
<dbReference type="RefSeq" id="WP_136721967.1">
    <property type="nucleotide sequence ID" value="NZ_SUMC01000002.1"/>
</dbReference>
<dbReference type="InterPro" id="IPR005561">
    <property type="entry name" value="ANTAR"/>
</dbReference>
<protein>
    <submittedName>
        <fullName evidence="4">ANTAR domain-containing protein</fullName>
    </submittedName>
</protein>
<dbReference type="Pfam" id="PF03861">
    <property type="entry name" value="ANTAR"/>
    <property type="match status" value="1"/>
</dbReference>
<dbReference type="OrthoDB" id="7466251at2"/>
<evidence type="ECO:0000256" key="1">
    <source>
        <dbReference type="ARBA" id="ARBA00023015"/>
    </source>
</evidence>
<dbReference type="EMBL" id="SUMC01000002">
    <property type="protein sequence ID" value="TKA13099.1"/>
    <property type="molecule type" value="Genomic_DNA"/>
</dbReference>
<dbReference type="PROSITE" id="PS50921">
    <property type="entry name" value="ANTAR"/>
    <property type="match status" value="1"/>
</dbReference>
<evidence type="ECO:0000256" key="2">
    <source>
        <dbReference type="ARBA" id="ARBA00023163"/>
    </source>
</evidence>
<dbReference type="InterPro" id="IPR029016">
    <property type="entry name" value="GAF-like_dom_sf"/>
</dbReference>
<proteinExistence type="predicted"/>
<name>A0A4V5N0R8_9ACTN</name>
<comment type="caution">
    <text evidence="4">The sequence shown here is derived from an EMBL/GenBank/DDBJ whole genome shotgun (WGS) entry which is preliminary data.</text>
</comment>
<accession>A0A4V5N0R8</accession>
<keyword evidence="5" id="KW-1185">Reference proteome</keyword>
<dbReference type="SUPFAM" id="SSF55781">
    <property type="entry name" value="GAF domain-like"/>
    <property type="match status" value="1"/>
</dbReference>
<evidence type="ECO:0000313" key="5">
    <source>
        <dbReference type="Proteomes" id="UP000305778"/>
    </source>
</evidence>
<organism evidence="4 5">
    <name type="scientific">Actinacidiphila oryziradicis</name>
    <dbReference type="NCBI Taxonomy" id="2571141"/>
    <lineage>
        <taxon>Bacteria</taxon>
        <taxon>Bacillati</taxon>
        <taxon>Actinomycetota</taxon>
        <taxon>Actinomycetes</taxon>
        <taxon>Kitasatosporales</taxon>
        <taxon>Streptomycetaceae</taxon>
        <taxon>Actinacidiphila</taxon>
    </lineage>
</organism>